<dbReference type="InterPro" id="IPR007074">
    <property type="entry name" value="LicD/FKTN/FKRP_NTP_transf"/>
</dbReference>
<comment type="subcellular location">
    <subcellularLocation>
        <location evidence="1">Membrane</location>
        <topology evidence="1">Single-pass membrane protein</topology>
    </subcellularLocation>
</comment>
<reference evidence="8 9" key="1">
    <citation type="submission" date="2013-12" db="EMBL/GenBank/DDBJ databases">
        <title>The Genome Sequence of Candida albicans P78048.</title>
        <authorList>
            <consortium name="The Broad Institute Genome Sequencing Platform"/>
            <consortium name="The Broad Institute Genome Sequencing Center for Infectious Disease"/>
            <person name="Cuomo C."/>
            <person name="Bennett R."/>
            <person name="Hirakawa M."/>
            <person name="Noverr M."/>
            <person name="Mitchell A."/>
            <person name="Young S.K."/>
            <person name="Zeng Q."/>
            <person name="Gargeya S."/>
            <person name="Fitzgerald M."/>
            <person name="Abouelleil A."/>
            <person name="Alvarado L."/>
            <person name="Berlin A.M."/>
            <person name="Chapman S.B."/>
            <person name="Dewar J."/>
            <person name="Goldberg J."/>
            <person name="Griggs A."/>
            <person name="Gujja S."/>
            <person name="Hansen M."/>
            <person name="Howarth C."/>
            <person name="Imamovic A."/>
            <person name="Larimer J."/>
            <person name="McCowan C."/>
            <person name="Murphy C."/>
            <person name="Pearson M."/>
            <person name="Priest M."/>
            <person name="Roberts A."/>
            <person name="Saif S."/>
            <person name="Shea T."/>
            <person name="Sykes S."/>
            <person name="Wortman J."/>
            <person name="Nusbaum C."/>
            <person name="Birren B."/>
        </authorList>
    </citation>
    <scope>NUCLEOTIDE SEQUENCE [LARGE SCALE GENOMIC DNA]</scope>
    <source>
        <strain evidence="8 9">P78048</strain>
    </source>
</reference>
<evidence type="ECO:0000256" key="6">
    <source>
        <dbReference type="SAM" id="Phobius"/>
    </source>
</evidence>
<dbReference type="Proteomes" id="UP000030161">
    <property type="component" value="Unassembled WGS sequence"/>
</dbReference>
<evidence type="ECO:0000256" key="5">
    <source>
        <dbReference type="SAM" id="MobiDB-lite"/>
    </source>
</evidence>
<name>A0AB34PN21_CANAX</name>
<evidence type="ECO:0000256" key="3">
    <source>
        <dbReference type="ARBA" id="ARBA00022989"/>
    </source>
</evidence>
<keyword evidence="2 6" id="KW-0812">Transmembrane</keyword>
<evidence type="ECO:0000256" key="1">
    <source>
        <dbReference type="ARBA" id="ARBA00004167"/>
    </source>
</evidence>
<feature type="compositionally biased region" description="Polar residues" evidence="5">
    <location>
        <begin position="75"/>
        <end position="84"/>
    </location>
</feature>
<accession>A0AB34PN21</accession>
<dbReference type="GO" id="GO:0016020">
    <property type="term" value="C:membrane"/>
    <property type="evidence" value="ECO:0007669"/>
    <property type="project" value="UniProtKB-SubCell"/>
</dbReference>
<keyword evidence="3 6" id="KW-1133">Transmembrane helix</keyword>
<protein>
    <recommendedName>
        <fullName evidence="7">LicD/FKTN/FKRP nucleotidyltransferase domain-containing protein</fullName>
    </recommendedName>
</protein>
<dbReference type="EMBL" id="AJIX01000033">
    <property type="protein sequence ID" value="KGR07508.1"/>
    <property type="molecule type" value="Genomic_DNA"/>
</dbReference>
<feature type="region of interest" description="Disordered" evidence="5">
    <location>
        <begin position="50"/>
        <end position="107"/>
    </location>
</feature>
<organism evidence="8 9">
    <name type="scientific">Candida albicans P78048</name>
    <dbReference type="NCBI Taxonomy" id="1094989"/>
    <lineage>
        <taxon>Eukaryota</taxon>
        <taxon>Fungi</taxon>
        <taxon>Dikarya</taxon>
        <taxon>Ascomycota</taxon>
        <taxon>Saccharomycotina</taxon>
        <taxon>Pichiomycetes</taxon>
        <taxon>Debaryomycetaceae</taxon>
        <taxon>Candida/Lodderomyces clade</taxon>
        <taxon>Candida</taxon>
    </lineage>
</organism>
<feature type="compositionally biased region" description="Basic and acidic residues" evidence="5">
    <location>
        <begin position="63"/>
        <end position="74"/>
    </location>
</feature>
<gene>
    <name evidence="8" type="ORF">MG3_04785</name>
</gene>
<evidence type="ECO:0000256" key="4">
    <source>
        <dbReference type="ARBA" id="ARBA00023136"/>
    </source>
</evidence>
<evidence type="ECO:0000313" key="9">
    <source>
        <dbReference type="Proteomes" id="UP000030161"/>
    </source>
</evidence>
<dbReference type="Pfam" id="PF04991">
    <property type="entry name" value="LicD"/>
    <property type="match status" value="1"/>
</dbReference>
<dbReference type="AlphaFoldDB" id="A0AB34PN21"/>
<comment type="caution">
    <text evidence="8">The sequence shown here is derived from an EMBL/GenBank/DDBJ whole genome shotgun (WGS) entry which is preliminary data.</text>
</comment>
<feature type="transmembrane region" description="Helical" evidence="6">
    <location>
        <begin position="16"/>
        <end position="36"/>
    </location>
</feature>
<dbReference type="PANTHER" id="PTHR15407">
    <property type="entry name" value="FUKUTIN-RELATED"/>
    <property type="match status" value="1"/>
</dbReference>
<feature type="domain" description="LicD/FKTN/FKRP nucleotidyltransferase" evidence="7">
    <location>
        <begin position="554"/>
        <end position="671"/>
    </location>
</feature>
<sequence>MSLVKSITSAKSSNKLIKVILFTLVFINLIYFTSVIHNNNKERISSITSKLTSSTSGNNNKQQEQHLTDADNDKLSSSSNQQQQDAHETVLEEQEKEQQTQQQQSLSDDDIQFKKLVDAKLNSVKKNQGKYYMTNTDLSETKIKVPIKQFLKKYESAESWINKNELYYDPRFTLSIYLNELYMQYQEMSDEQLIDGNDNQHLIGGKINSNELPDISLPFNWVDWIDLTMLNKEFSKPMYQRLKCQDIQANSHSNPDTSYFCTDNEDISEETFQEFFKMGYKYKTQFPGFIINDHERHEHYCDNDYRVMQAKAYTMTHLLNPLKVIILGADKKDGNGGTFEFSVDNSKTRLTSSKLIDRYMESHGYYTRKQDSNIDTVRNGKRFFFDSSEDQNEVPDIIEMDYLSTWNQLNEKVVPKYLSPNETGYTNFLHMRDKNSIALKESKFMEPPSIASQIEQYTGKPENELSPQEKLYLEGLQECSKYTDENEVRYFRMAVINPGDPRNRENEWGWHYDWRFFNGALNYEKPDWNQQELTHRTNIILDRLLRNWSKFAMEKGIITWIMHGPLLSWYWNGLLFPYDNDIDIQMPIDELVNLAKNYNQTLIVENPSEGYGKYLIEVNTYFHNRGISAEQNHIDARFHDVDSGIYIDITALSSSNAEVPKEYKQEKTIQLIDDLTKTNSNKEGAGNNGKQVNSENQLIFNDRRKHFYKIDQISPLKFSMMQGIPVMVPNGITNRLQFEYSKGLKSLEFDNWFYIKQLNLWVQKDNIIPILEDQTRTSNEDILKQIQPPSSLSNDQILKLLNNEEILQEYYLTRSLTRFHDFEKQVLFDDNGNDKPLDLVKYKTYKKGLKMVKPLRKALYEYENIERIKHHH</sequence>
<dbReference type="GO" id="GO:0009100">
    <property type="term" value="P:glycoprotein metabolic process"/>
    <property type="evidence" value="ECO:0007669"/>
    <property type="project" value="UniProtKB-ARBA"/>
</dbReference>
<evidence type="ECO:0000256" key="2">
    <source>
        <dbReference type="ARBA" id="ARBA00022692"/>
    </source>
</evidence>
<keyword evidence="4 6" id="KW-0472">Membrane</keyword>
<evidence type="ECO:0000313" key="8">
    <source>
        <dbReference type="EMBL" id="KGR07508.1"/>
    </source>
</evidence>
<dbReference type="InterPro" id="IPR009644">
    <property type="entry name" value="FKTN/MNN4/W02B3.4-1"/>
</dbReference>
<evidence type="ECO:0000259" key="7">
    <source>
        <dbReference type="Pfam" id="PF04991"/>
    </source>
</evidence>
<dbReference type="PANTHER" id="PTHR15407:SF28">
    <property type="entry name" value="RIBITOL-5-PHOSPHATE TRANSFERASE FKTN"/>
    <property type="match status" value="1"/>
</dbReference>
<proteinExistence type="predicted"/>